<organism evidence="1 2">
    <name type="scientific">Scortum barcoo</name>
    <name type="common">barcoo grunter</name>
    <dbReference type="NCBI Taxonomy" id="214431"/>
    <lineage>
        <taxon>Eukaryota</taxon>
        <taxon>Metazoa</taxon>
        <taxon>Chordata</taxon>
        <taxon>Craniata</taxon>
        <taxon>Vertebrata</taxon>
        <taxon>Euteleostomi</taxon>
        <taxon>Actinopterygii</taxon>
        <taxon>Neopterygii</taxon>
        <taxon>Teleostei</taxon>
        <taxon>Neoteleostei</taxon>
        <taxon>Acanthomorphata</taxon>
        <taxon>Eupercaria</taxon>
        <taxon>Centrarchiformes</taxon>
        <taxon>Terapontoidei</taxon>
        <taxon>Terapontidae</taxon>
        <taxon>Scortum</taxon>
    </lineage>
</organism>
<evidence type="ECO:0000313" key="2">
    <source>
        <dbReference type="Proteomes" id="UP000831701"/>
    </source>
</evidence>
<comment type="caution">
    <text evidence="1">The sequence shown here is derived from an EMBL/GenBank/DDBJ whole genome shotgun (WGS) entry which is preliminary data.</text>
</comment>
<feature type="non-terminal residue" evidence="1">
    <location>
        <position position="1"/>
    </location>
</feature>
<sequence length="255" mass="28494">FHDPVDDLRRVLCRLRDHGVKLHPKKCEFRSRFTSVRDMDAPTSFFFNLEKSVSQTKQMVCLRLPDGTVTTDPVEMKKHAVEFYSALFRMEDCNRDCVDKLLQGLSQLGPEDKSVLDANISLEELTAAVGQMAPGKAPGLDGLPAGFSKHFWKCLGAPFIGSNRLLHRLVEEVCASCASLPEALRAFAEDCTLSDQWDDECEYVFPFLAVSPAVGQWQDKKDMLLSLKTPELGDFGEKSGLLCQREGHKLTVPGR</sequence>
<evidence type="ECO:0000313" key="1">
    <source>
        <dbReference type="EMBL" id="KAI3362964.1"/>
    </source>
</evidence>
<keyword evidence="2" id="KW-1185">Reference proteome</keyword>
<gene>
    <name evidence="1" type="ORF">L3Q82_011638</name>
</gene>
<name>A0ACB8W5P1_9TELE</name>
<reference evidence="1" key="1">
    <citation type="submission" date="2022-04" db="EMBL/GenBank/DDBJ databases">
        <title>Jade perch genome.</title>
        <authorList>
            <person name="Chao B."/>
        </authorList>
    </citation>
    <scope>NUCLEOTIDE SEQUENCE</scope>
    <source>
        <strain evidence="1">CB-2022</strain>
    </source>
</reference>
<proteinExistence type="predicted"/>
<feature type="non-terminal residue" evidence="1">
    <location>
        <position position="255"/>
    </location>
</feature>
<dbReference type="Proteomes" id="UP000831701">
    <property type="component" value="Chromosome 14"/>
</dbReference>
<dbReference type="EMBL" id="CM041544">
    <property type="protein sequence ID" value="KAI3362964.1"/>
    <property type="molecule type" value="Genomic_DNA"/>
</dbReference>
<protein>
    <submittedName>
        <fullName evidence="1">Uncharacterized protein</fullName>
    </submittedName>
</protein>
<accession>A0ACB8W5P1</accession>